<feature type="compositionally biased region" description="Low complexity" evidence="22">
    <location>
        <begin position="418"/>
        <end position="430"/>
    </location>
</feature>
<dbReference type="PANTHER" id="PTHR30474">
    <property type="entry name" value="CELL CYCLE PROTEIN"/>
    <property type="match status" value="1"/>
</dbReference>
<keyword evidence="9" id="KW-0573">Peptidoglycan synthesis</keyword>
<comment type="subcellular location">
    <subcellularLocation>
        <location evidence="1">Cell membrane</location>
        <topology evidence="1">Multi-pass membrane protein</topology>
    </subcellularLocation>
</comment>
<proteinExistence type="inferred from homology"/>
<feature type="transmembrane region" description="Helical" evidence="23">
    <location>
        <begin position="344"/>
        <end position="366"/>
    </location>
</feature>
<organism evidence="24 25">
    <name type="scientific">Microlunatus sagamiharensis</name>
    <dbReference type="NCBI Taxonomy" id="546874"/>
    <lineage>
        <taxon>Bacteria</taxon>
        <taxon>Bacillati</taxon>
        <taxon>Actinomycetota</taxon>
        <taxon>Actinomycetes</taxon>
        <taxon>Propionibacteriales</taxon>
        <taxon>Propionibacteriaceae</taxon>
        <taxon>Microlunatus</taxon>
    </lineage>
</organism>
<dbReference type="GO" id="GO:0009252">
    <property type="term" value="P:peptidoglycan biosynthetic process"/>
    <property type="evidence" value="ECO:0007669"/>
    <property type="project" value="UniProtKB-KW"/>
</dbReference>
<evidence type="ECO:0000256" key="16">
    <source>
        <dbReference type="ARBA" id="ARBA00038053"/>
    </source>
</evidence>
<evidence type="ECO:0000256" key="11">
    <source>
        <dbReference type="ARBA" id="ARBA00023136"/>
    </source>
</evidence>
<evidence type="ECO:0000256" key="12">
    <source>
        <dbReference type="ARBA" id="ARBA00023306"/>
    </source>
</evidence>
<evidence type="ECO:0000256" key="5">
    <source>
        <dbReference type="ARBA" id="ARBA00022676"/>
    </source>
</evidence>
<feature type="transmembrane region" description="Helical" evidence="23">
    <location>
        <begin position="87"/>
        <end position="105"/>
    </location>
</feature>
<feature type="transmembrane region" description="Helical" evidence="23">
    <location>
        <begin position="312"/>
        <end position="332"/>
    </location>
</feature>
<feature type="transmembrane region" description="Helical" evidence="23">
    <location>
        <begin position="227"/>
        <end position="247"/>
    </location>
</feature>
<evidence type="ECO:0000256" key="20">
    <source>
        <dbReference type="ARBA" id="ARBA00049902"/>
    </source>
</evidence>
<dbReference type="InterPro" id="IPR013437">
    <property type="entry name" value="FtsW"/>
</dbReference>
<dbReference type="EC" id="2.4.99.28" evidence="19"/>
<evidence type="ECO:0000256" key="7">
    <source>
        <dbReference type="ARBA" id="ARBA00022692"/>
    </source>
</evidence>
<feature type="transmembrane region" description="Helical" evidence="23">
    <location>
        <begin position="378"/>
        <end position="400"/>
    </location>
</feature>
<dbReference type="GO" id="GO:0051301">
    <property type="term" value="P:cell division"/>
    <property type="evidence" value="ECO:0007669"/>
    <property type="project" value="UniProtKB-KW"/>
</dbReference>
<evidence type="ECO:0000256" key="19">
    <source>
        <dbReference type="ARBA" id="ARBA00044770"/>
    </source>
</evidence>
<dbReference type="GO" id="GO:0015648">
    <property type="term" value="F:lipid-linked peptidoglycan transporter activity"/>
    <property type="evidence" value="ECO:0007669"/>
    <property type="project" value="TreeGrafter"/>
</dbReference>
<protein>
    <recommendedName>
        <fullName evidence="17">Probable peptidoglycan glycosyltransferase FtsW</fullName>
        <ecNumber evidence="19">2.4.99.28</ecNumber>
    </recommendedName>
    <alternativeName>
        <fullName evidence="18">Cell division protein FtsW</fullName>
    </alternativeName>
    <alternativeName>
        <fullName evidence="15">Cell wall polymerase</fullName>
    </alternativeName>
    <alternativeName>
        <fullName evidence="14">Peptidoglycan polymerase</fullName>
    </alternativeName>
</protein>
<evidence type="ECO:0000256" key="2">
    <source>
        <dbReference type="ARBA" id="ARBA00004752"/>
    </source>
</evidence>
<comment type="similarity">
    <text evidence="16">Belongs to the SEDS family. FtsW subfamily.</text>
</comment>
<accession>A0A1H2MR15</accession>
<feature type="region of interest" description="Disordered" evidence="22">
    <location>
        <begin position="1"/>
        <end position="25"/>
    </location>
</feature>
<evidence type="ECO:0000256" key="10">
    <source>
        <dbReference type="ARBA" id="ARBA00022989"/>
    </source>
</evidence>
<evidence type="ECO:0000313" key="25">
    <source>
        <dbReference type="Proteomes" id="UP000198825"/>
    </source>
</evidence>
<dbReference type="GO" id="GO:0008360">
    <property type="term" value="P:regulation of cell shape"/>
    <property type="evidence" value="ECO:0007669"/>
    <property type="project" value="UniProtKB-KW"/>
</dbReference>
<evidence type="ECO:0000256" key="13">
    <source>
        <dbReference type="ARBA" id="ARBA00023316"/>
    </source>
</evidence>
<dbReference type="GO" id="GO:0071555">
    <property type="term" value="P:cell wall organization"/>
    <property type="evidence" value="ECO:0007669"/>
    <property type="project" value="UniProtKB-KW"/>
</dbReference>
<keyword evidence="7 23" id="KW-0812">Transmembrane</keyword>
<feature type="transmembrane region" description="Helical" evidence="23">
    <location>
        <begin position="111"/>
        <end position="131"/>
    </location>
</feature>
<dbReference type="NCBIfam" id="TIGR02614">
    <property type="entry name" value="ftsW"/>
    <property type="match status" value="1"/>
</dbReference>
<dbReference type="GO" id="GO:0005886">
    <property type="term" value="C:plasma membrane"/>
    <property type="evidence" value="ECO:0007669"/>
    <property type="project" value="UniProtKB-SubCell"/>
</dbReference>
<keyword evidence="6" id="KW-0808">Transferase</keyword>
<keyword evidence="11 23" id="KW-0472">Membrane</keyword>
<dbReference type="Proteomes" id="UP000198825">
    <property type="component" value="Chromosome I"/>
</dbReference>
<reference evidence="25" key="1">
    <citation type="submission" date="2016-10" db="EMBL/GenBank/DDBJ databases">
        <authorList>
            <person name="Varghese N."/>
            <person name="Submissions S."/>
        </authorList>
    </citation>
    <scope>NUCLEOTIDE SEQUENCE [LARGE SCALE GENOMIC DNA]</scope>
    <source>
        <strain evidence="25">DSM 21743</strain>
    </source>
</reference>
<feature type="transmembrane region" description="Helical" evidence="23">
    <location>
        <begin position="49"/>
        <end position="75"/>
    </location>
</feature>
<keyword evidence="10 23" id="KW-1133">Transmembrane helix</keyword>
<evidence type="ECO:0000256" key="8">
    <source>
        <dbReference type="ARBA" id="ARBA00022960"/>
    </source>
</evidence>
<comment type="pathway">
    <text evidence="2">Cell wall biogenesis; peptidoglycan biosynthesis.</text>
</comment>
<feature type="transmembrane region" description="Helical" evidence="23">
    <location>
        <begin position="203"/>
        <end position="220"/>
    </location>
</feature>
<feature type="region of interest" description="Disordered" evidence="22">
    <location>
        <begin position="413"/>
        <end position="437"/>
    </location>
</feature>
<evidence type="ECO:0000256" key="23">
    <source>
        <dbReference type="SAM" id="Phobius"/>
    </source>
</evidence>
<evidence type="ECO:0000256" key="1">
    <source>
        <dbReference type="ARBA" id="ARBA00004651"/>
    </source>
</evidence>
<evidence type="ECO:0000256" key="17">
    <source>
        <dbReference type="ARBA" id="ARBA00041185"/>
    </source>
</evidence>
<evidence type="ECO:0000256" key="15">
    <source>
        <dbReference type="ARBA" id="ARBA00033270"/>
    </source>
</evidence>
<name>A0A1H2MR15_9ACTN</name>
<feature type="transmembrane region" description="Helical" evidence="23">
    <location>
        <begin position="180"/>
        <end position="197"/>
    </location>
</feature>
<dbReference type="STRING" id="546874.SAMN04488544_2445"/>
<dbReference type="InterPro" id="IPR018365">
    <property type="entry name" value="Cell_cycle_FtsW-rel_CS"/>
</dbReference>
<sequence>MTTVTPSEVKDPRRSRKAGPRTDIAPSPGRALALWLRAVLDRPMTSYHLVLGSVALLLVVGLMMVLSASSVNAYLTTGDSYYYVKRQLIFLGIGVVGAVVIMRLPVATLRWVSWVGMGLAVLLLVLTYTPLGMTINGNRNWLSTGVAGFGIQPAEFAKLAMVVWGADVLARKQKLLDRPFHLLVPFLPGAGLVIALVVFQGDAGTAVVLAGIVAGILWIVGAPGRVLAGLAGVGFLGVVGLFVTSPVRMRRLAAFLDPSVNVNGINDQAQAGMFAIASGGWWGMGLGASRQKWGSLPEAHTDFIFAVLGEEFGLFGSLVVLALIGLLGYAGFRIASRSDDPFTRYAAGGVTTWFVVQALFNLAVVLRLLPIAGVPLPLVSYGGSALIGNLLAVGVLLGCARREPGARALLASRRGGTRPRVTVTTSTTASRRPRARA</sequence>
<dbReference type="PROSITE" id="PS00428">
    <property type="entry name" value="FTSW_RODA_SPOVE"/>
    <property type="match status" value="1"/>
</dbReference>
<keyword evidence="5" id="KW-0328">Glycosyltransferase</keyword>
<dbReference type="InterPro" id="IPR001182">
    <property type="entry name" value="FtsW/RodA"/>
</dbReference>
<dbReference type="Pfam" id="PF01098">
    <property type="entry name" value="FTSW_RODA_SPOVE"/>
    <property type="match status" value="1"/>
</dbReference>
<comment type="function">
    <text evidence="21">Peptidoglycan polymerase that is essential for cell division.</text>
</comment>
<dbReference type="EMBL" id="LT629799">
    <property type="protein sequence ID" value="SDU94966.1"/>
    <property type="molecule type" value="Genomic_DNA"/>
</dbReference>
<comment type="catalytic activity">
    <reaction evidence="20">
        <text>[GlcNAc-(1-&gt;4)-Mur2Ac(oyl-L-Ala-gamma-D-Glu-L-Lys-D-Ala-D-Ala)](n)-di-trans,octa-cis-undecaprenyl diphosphate + beta-D-GlcNAc-(1-&gt;4)-Mur2Ac(oyl-L-Ala-gamma-D-Glu-L-Lys-D-Ala-D-Ala)-di-trans,octa-cis-undecaprenyl diphosphate = [GlcNAc-(1-&gt;4)-Mur2Ac(oyl-L-Ala-gamma-D-Glu-L-Lys-D-Ala-D-Ala)](n+1)-di-trans,octa-cis-undecaprenyl diphosphate + di-trans,octa-cis-undecaprenyl diphosphate + H(+)</text>
        <dbReference type="Rhea" id="RHEA:23708"/>
        <dbReference type="Rhea" id="RHEA-COMP:9602"/>
        <dbReference type="Rhea" id="RHEA-COMP:9603"/>
        <dbReference type="ChEBI" id="CHEBI:15378"/>
        <dbReference type="ChEBI" id="CHEBI:58405"/>
        <dbReference type="ChEBI" id="CHEBI:60033"/>
        <dbReference type="ChEBI" id="CHEBI:78435"/>
        <dbReference type="EC" id="2.4.99.28"/>
    </reaction>
</comment>
<keyword evidence="8" id="KW-0133">Cell shape</keyword>
<keyword evidence="4 24" id="KW-0132">Cell division</keyword>
<evidence type="ECO:0000256" key="6">
    <source>
        <dbReference type="ARBA" id="ARBA00022679"/>
    </source>
</evidence>
<evidence type="ECO:0000256" key="14">
    <source>
        <dbReference type="ARBA" id="ARBA00032370"/>
    </source>
</evidence>
<evidence type="ECO:0000256" key="9">
    <source>
        <dbReference type="ARBA" id="ARBA00022984"/>
    </source>
</evidence>
<dbReference type="GO" id="GO:0032153">
    <property type="term" value="C:cell division site"/>
    <property type="evidence" value="ECO:0007669"/>
    <property type="project" value="TreeGrafter"/>
</dbReference>
<evidence type="ECO:0000256" key="3">
    <source>
        <dbReference type="ARBA" id="ARBA00022475"/>
    </source>
</evidence>
<evidence type="ECO:0000256" key="22">
    <source>
        <dbReference type="SAM" id="MobiDB-lite"/>
    </source>
</evidence>
<evidence type="ECO:0000256" key="21">
    <source>
        <dbReference type="ARBA" id="ARBA00049966"/>
    </source>
</evidence>
<dbReference type="AlphaFoldDB" id="A0A1H2MR15"/>
<dbReference type="RefSeq" id="WP_231918120.1">
    <property type="nucleotide sequence ID" value="NZ_LT629799.1"/>
</dbReference>
<evidence type="ECO:0000256" key="4">
    <source>
        <dbReference type="ARBA" id="ARBA00022618"/>
    </source>
</evidence>
<evidence type="ECO:0000256" key="18">
    <source>
        <dbReference type="ARBA" id="ARBA00041418"/>
    </source>
</evidence>
<dbReference type="PANTHER" id="PTHR30474:SF2">
    <property type="entry name" value="PEPTIDOGLYCAN GLYCOSYLTRANSFERASE FTSW-RELATED"/>
    <property type="match status" value="1"/>
</dbReference>
<keyword evidence="3" id="KW-1003">Cell membrane</keyword>
<dbReference type="GO" id="GO:0008955">
    <property type="term" value="F:peptidoglycan glycosyltransferase activity"/>
    <property type="evidence" value="ECO:0007669"/>
    <property type="project" value="UniProtKB-EC"/>
</dbReference>
<keyword evidence="25" id="KW-1185">Reference proteome</keyword>
<gene>
    <name evidence="24" type="ORF">SAMN04488544_2445</name>
</gene>
<evidence type="ECO:0000313" key="24">
    <source>
        <dbReference type="EMBL" id="SDU94966.1"/>
    </source>
</evidence>
<keyword evidence="12" id="KW-0131">Cell cycle</keyword>
<keyword evidence="13" id="KW-0961">Cell wall biogenesis/degradation</keyword>